<accession>A0A369WRZ3</accession>
<dbReference type="EMBL" id="QQOH01000001">
    <property type="protein sequence ID" value="RDE24890.1"/>
    <property type="molecule type" value="Genomic_DNA"/>
</dbReference>
<comment type="caution">
    <text evidence="1">The sequence shown here is derived from an EMBL/GenBank/DDBJ whole genome shotgun (WGS) entry which is preliminary data.</text>
</comment>
<evidence type="ECO:0000313" key="1">
    <source>
        <dbReference type="EMBL" id="RDE24890.1"/>
    </source>
</evidence>
<dbReference type="OrthoDB" id="5731852at2"/>
<protein>
    <submittedName>
        <fullName evidence="1">Uncharacterized protein</fullName>
    </submittedName>
</protein>
<organism evidence="1 2">
    <name type="scientific">Motiliproteus coralliicola</name>
    <dbReference type="NCBI Taxonomy" id="2283196"/>
    <lineage>
        <taxon>Bacteria</taxon>
        <taxon>Pseudomonadati</taxon>
        <taxon>Pseudomonadota</taxon>
        <taxon>Gammaproteobacteria</taxon>
        <taxon>Oceanospirillales</taxon>
        <taxon>Oceanospirillaceae</taxon>
        <taxon>Motiliproteus</taxon>
    </lineage>
</organism>
<reference evidence="1 2" key="1">
    <citation type="submission" date="2018-07" db="EMBL/GenBank/DDBJ databases">
        <title>Motiliproteus coralliicola sp. nov., a bacterium isolated from Coral.</title>
        <authorList>
            <person name="Wang G."/>
        </authorList>
    </citation>
    <scope>NUCLEOTIDE SEQUENCE [LARGE SCALE GENOMIC DNA]</scope>
    <source>
        <strain evidence="1 2">C34</strain>
    </source>
</reference>
<keyword evidence="2" id="KW-1185">Reference proteome</keyword>
<name>A0A369WRZ3_9GAMM</name>
<sequence>MRIFMTQTPEHLQDAEQILSQSGFATGQVWYHGTSSALVDSIVENGLKRSGDQAMKQAAKQTMATIGNSYTESIEPVFLTQSKELAYYWAERTVRDRSVRFEGEEQPVVIAINLPDEINAKVRPDVGAASLLLIEGEKYLPFVAAIYERCGLAAPDIDLRSADRMAYLNILGMAYLDQDVAPEQLQPITS</sequence>
<proteinExistence type="predicted"/>
<gene>
    <name evidence="1" type="ORF">DV711_04720</name>
</gene>
<dbReference type="Proteomes" id="UP000253769">
    <property type="component" value="Unassembled WGS sequence"/>
</dbReference>
<evidence type="ECO:0000313" key="2">
    <source>
        <dbReference type="Proteomes" id="UP000253769"/>
    </source>
</evidence>
<dbReference type="AlphaFoldDB" id="A0A369WRZ3"/>